<dbReference type="PANTHER" id="PTHR31962">
    <property type="entry name" value="SPHINGOLIPID LONG CHAIN BASE-RESPONSIVE PROTEIN PIL1"/>
    <property type="match status" value="1"/>
</dbReference>
<gene>
    <name evidence="3" type="ORF">PSHT_10933</name>
</gene>
<name>A0A2S4V6G4_9BASI</name>
<dbReference type="VEuPathDB" id="FungiDB:PSHT_10933"/>
<dbReference type="AlphaFoldDB" id="A0A2S4V6G4"/>
<dbReference type="OrthoDB" id="5599269at2759"/>
<evidence type="ECO:0000256" key="1">
    <source>
        <dbReference type="SAM" id="Coils"/>
    </source>
</evidence>
<feature type="region of interest" description="Disordered" evidence="2">
    <location>
        <begin position="240"/>
        <end position="329"/>
    </location>
</feature>
<evidence type="ECO:0000313" key="4">
    <source>
        <dbReference type="Proteomes" id="UP000238274"/>
    </source>
</evidence>
<protein>
    <submittedName>
        <fullName evidence="3">Uncharacterized protein</fullName>
    </submittedName>
</protein>
<organism evidence="3 4">
    <name type="scientific">Puccinia striiformis</name>
    <dbReference type="NCBI Taxonomy" id="27350"/>
    <lineage>
        <taxon>Eukaryota</taxon>
        <taxon>Fungi</taxon>
        <taxon>Dikarya</taxon>
        <taxon>Basidiomycota</taxon>
        <taxon>Pucciniomycotina</taxon>
        <taxon>Pucciniomycetes</taxon>
        <taxon>Pucciniales</taxon>
        <taxon>Pucciniaceae</taxon>
        <taxon>Puccinia</taxon>
    </lineage>
</organism>
<dbReference type="VEuPathDB" id="FungiDB:PSTT_02880"/>
<dbReference type="Proteomes" id="UP000238274">
    <property type="component" value="Unassembled WGS sequence"/>
</dbReference>
<feature type="coiled-coil region" evidence="1">
    <location>
        <begin position="101"/>
        <end position="135"/>
    </location>
</feature>
<reference evidence="3 4" key="1">
    <citation type="submission" date="2017-12" db="EMBL/GenBank/DDBJ databases">
        <title>Gene loss provides genomic basis for host adaptation in cereal stripe rust fungi.</title>
        <authorList>
            <person name="Xia C."/>
        </authorList>
    </citation>
    <scope>NUCLEOTIDE SEQUENCE [LARGE SCALE GENOMIC DNA]</scope>
    <source>
        <strain evidence="3 4">93TX-2</strain>
    </source>
</reference>
<dbReference type="InterPro" id="IPR028245">
    <property type="entry name" value="PIL1/LSP1"/>
</dbReference>
<dbReference type="GO" id="GO:0006897">
    <property type="term" value="P:endocytosis"/>
    <property type="evidence" value="ECO:0007669"/>
    <property type="project" value="TreeGrafter"/>
</dbReference>
<proteinExistence type="predicted"/>
<dbReference type="EMBL" id="PKSM01000175">
    <property type="protein sequence ID" value="POW05098.1"/>
    <property type="molecule type" value="Genomic_DNA"/>
</dbReference>
<keyword evidence="1" id="KW-0175">Coiled coil</keyword>
<feature type="compositionally biased region" description="Polar residues" evidence="2">
    <location>
        <begin position="267"/>
        <end position="294"/>
    </location>
</feature>
<dbReference type="PANTHER" id="PTHR31962:SF1">
    <property type="entry name" value="SPHINGOLIPID LONG CHAIN BASE-RESPONSIVE PROTEIN PIL1"/>
    <property type="match status" value="1"/>
</dbReference>
<reference evidence="4" key="2">
    <citation type="journal article" date="2018" name="BMC Genomics">
        <title>Genomic insights into host adaptation between the wheat stripe rust pathogen (Puccinia striiformis f. sp. tritici) and the barley stripe rust pathogen (Puccinia striiformis f. sp. hordei).</title>
        <authorList>
            <person name="Xia C."/>
            <person name="Wang M."/>
            <person name="Yin C."/>
            <person name="Cornejo O.E."/>
            <person name="Hulbert S.H."/>
            <person name="Chen X."/>
        </authorList>
    </citation>
    <scope>NUCLEOTIDE SEQUENCE [LARGE SCALE GENOMIC DNA]</scope>
    <source>
        <strain evidence="4">93TX-2</strain>
    </source>
</reference>
<accession>A0A2S4V6G4</accession>
<sequence length="329" mass="36411">SSMSSSASSGKQAHSKRAMLGSVFNKITETTNINNLRQIRPPMILVKPQKSLVVDSEGLARDSHMVSKQLYHWAYVGDRLAYMNYQVGDIQQQCSQTLERSRSDLKDIRNLENELIKLREREKALQLQITKSQQDSRKKVDSTMIAEHEKFIYNSIRSITEMGDKLMIIAHFGDLLLNELPEDDQIPYSAQDKTAQIKGAASLTLSDYHQTVHSTPINHPLSLSSSLHRSDTRLFGETHPHILTEGSNDSQGSGNIGSSSDIHHSSTRPSSNYSSVNQVINNQPAMIPSSSSQPPKLPNRPSTSFVQGSSSQSGSGGFNEGSGRRNKAY</sequence>
<evidence type="ECO:0000313" key="3">
    <source>
        <dbReference type="EMBL" id="POW05098.1"/>
    </source>
</evidence>
<dbReference type="Pfam" id="PF13805">
    <property type="entry name" value="Pil1"/>
    <property type="match status" value="1"/>
</dbReference>
<feature type="compositionally biased region" description="Polar residues" evidence="2">
    <location>
        <begin position="245"/>
        <end position="260"/>
    </location>
</feature>
<dbReference type="GO" id="GO:0005886">
    <property type="term" value="C:plasma membrane"/>
    <property type="evidence" value="ECO:0007669"/>
    <property type="project" value="TreeGrafter"/>
</dbReference>
<dbReference type="Gene3D" id="1.20.1270.60">
    <property type="entry name" value="Arfaptin homology (AH) domain/BAR domain"/>
    <property type="match status" value="2"/>
</dbReference>
<dbReference type="GO" id="GO:0036286">
    <property type="term" value="C:eisosome filament"/>
    <property type="evidence" value="ECO:0007669"/>
    <property type="project" value="TreeGrafter"/>
</dbReference>
<dbReference type="GO" id="GO:0008289">
    <property type="term" value="F:lipid binding"/>
    <property type="evidence" value="ECO:0007669"/>
    <property type="project" value="TreeGrafter"/>
</dbReference>
<feature type="compositionally biased region" description="Low complexity" evidence="2">
    <location>
        <begin position="302"/>
        <end position="313"/>
    </location>
</feature>
<feature type="non-terminal residue" evidence="3">
    <location>
        <position position="1"/>
    </location>
</feature>
<evidence type="ECO:0000256" key="2">
    <source>
        <dbReference type="SAM" id="MobiDB-lite"/>
    </source>
</evidence>
<comment type="caution">
    <text evidence="3">The sequence shown here is derived from an EMBL/GenBank/DDBJ whole genome shotgun (WGS) entry which is preliminary data.</text>
</comment>
<reference evidence="4" key="3">
    <citation type="journal article" date="2018" name="Mol. Plant Microbe Interact.">
        <title>Genome sequence resources for the wheat stripe rust pathogen (Puccinia striiformis f. sp. tritici) and the barley stripe rust pathogen (Puccinia striiformis f. sp. hordei).</title>
        <authorList>
            <person name="Xia C."/>
            <person name="Wang M."/>
            <person name="Yin C."/>
            <person name="Cornejo O.E."/>
            <person name="Hulbert S.H."/>
            <person name="Chen X."/>
        </authorList>
    </citation>
    <scope>NUCLEOTIDE SEQUENCE [LARGE SCALE GENOMIC DNA]</scope>
    <source>
        <strain evidence="4">93TX-2</strain>
    </source>
</reference>
<dbReference type="InterPro" id="IPR027267">
    <property type="entry name" value="AH/BAR_dom_sf"/>
</dbReference>
<dbReference type="GO" id="GO:0070941">
    <property type="term" value="P:eisosome assembly"/>
    <property type="evidence" value="ECO:0007669"/>
    <property type="project" value="TreeGrafter"/>
</dbReference>
<keyword evidence="4" id="KW-1185">Reference proteome</keyword>